<evidence type="ECO:0000256" key="1">
    <source>
        <dbReference type="SAM" id="MobiDB-lite"/>
    </source>
</evidence>
<gene>
    <name evidence="2" type="primary">jg26101</name>
    <name evidence="2" type="ORF">PAEG_LOCUS23127</name>
</gene>
<evidence type="ECO:0000313" key="2">
    <source>
        <dbReference type="EMBL" id="CAH2257261.1"/>
    </source>
</evidence>
<comment type="caution">
    <text evidence="2">The sequence shown here is derived from an EMBL/GenBank/DDBJ whole genome shotgun (WGS) entry which is preliminary data.</text>
</comment>
<feature type="region of interest" description="Disordered" evidence="1">
    <location>
        <begin position="1"/>
        <end position="69"/>
    </location>
</feature>
<evidence type="ECO:0000313" key="3">
    <source>
        <dbReference type="Proteomes" id="UP000838756"/>
    </source>
</evidence>
<organism evidence="2 3">
    <name type="scientific">Pararge aegeria aegeria</name>
    <dbReference type="NCBI Taxonomy" id="348720"/>
    <lineage>
        <taxon>Eukaryota</taxon>
        <taxon>Metazoa</taxon>
        <taxon>Ecdysozoa</taxon>
        <taxon>Arthropoda</taxon>
        <taxon>Hexapoda</taxon>
        <taxon>Insecta</taxon>
        <taxon>Pterygota</taxon>
        <taxon>Neoptera</taxon>
        <taxon>Endopterygota</taxon>
        <taxon>Lepidoptera</taxon>
        <taxon>Glossata</taxon>
        <taxon>Ditrysia</taxon>
        <taxon>Papilionoidea</taxon>
        <taxon>Nymphalidae</taxon>
        <taxon>Satyrinae</taxon>
        <taxon>Satyrini</taxon>
        <taxon>Parargina</taxon>
        <taxon>Pararge</taxon>
    </lineage>
</organism>
<name>A0A8S4SBA4_9NEOP</name>
<feature type="compositionally biased region" description="Polar residues" evidence="1">
    <location>
        <begin position="46"/>
        <end position="59"/>
    </location>
</feature>
<sequence>MSGAAARPARHAAPAHHIQTVPYAHATGYEDAEQPRSAQAAEIHSSGDQPVSGSLQGISLPSEREGFGL</sequence>
<dbReference type="AlphaFoldDB" id="A0A8S4SBA4"/>
<reference evidence="2" key="1">
    <citation type="submission" date="2022-03" db="EMBL/GenBank/DDBJ databases">
        <authorList>
            <person name="Lindestad O."/>
        </authorList>
    </citation>
    <scope>NUCLEOTIDE SEQUENCE</scope>
</reference>
<protein>
    <submittedName>
        <fullName evidence="2">Jg26101 protein</fullName>
    </submittedName>
</protein>
<dbReference type="EMBL" id="CAKXAJ010026117">
    <property type="protein sequence ID" value="CAH2257261.1"/>
    <property type="molecule type" value="Genomic_DNA"/>
</dbReference>
<proteinExistence type="predicted"/>
<accession>A0A8S4SBA4</accession>
<dbReference type="Proteomes" id="UP000838756">
    <property type="component" value="Unassembled WGS sequence"/>
</dbReference>
<keyword evidence="3" id="KW-1185">Reference proteome</keyword>